<keyword evidence="13" id="KW-1185">Reference proteome</keyword>
<dbReference type="AlphaFoldDB" id="A0AAU9DK57"/>
<geneLocation type="plasmid" evidence="12 13">
    <name>pFA1</name>
</geneLocation>
<sequence>MNRRLIFFVLLFTVSWMSPAFSQKPIIVGTVLTEKEKQPIAYASVVALDKETGKIVSGITTDDTGKFSLPIPKESFWIEVRFMGFLTWKYKDTVLGKNIDLGKIYLKEDAQVLDGVVVKGAKSETVFKLDRRVFNVGADLSNSGASALEVLDKVPSVDVNIKGEISLRGSTGVNMLINGKPSVLAKGDGNALGTITADMIERVEVITNPSAKYEAEGTSGIINIILKKEEKKGLNGSVTVNTGAPQNHSLGVSLNKRTEKFNLFSQMGIGKRTMPEDFESINRDLKTGNEVSNYGDREKNEAFYNLILGTDYHINRYNVLTLSGHFAYEDEDEYSNLYYRQRNKEGGLLREWYRREDTEAVNPKYQYELQYKKSFKRDEEQSLIFSALGDFFGKDQSSVFKEDGSEKQKTETDFAEAEYVFNLDYTHPFSKKIKTEFGAQYKINDVTNDYSVENKNADNWDNDATLTNVFDYLQNVFGLYMTGAYEGDKWGLKAGLRMENTDLDTKLQNTGEKNGQRYTDFFPSVHTSYKFNDDYSVQAGYSRRIKRPNLWSLNPFTRLRDNYNISTGNPELQPEYTDSYEVSNLFKHGDLSLSFSTYFRLTEDVMERVYTFDNNVSVSRPENIGTSETFGMELNFEYLPLKWLSLSGDVNYNYFNRNGNWTTERSGNSVTQDFDFNSDFWSARLKSKLRLPADIDVEISGRYRSSQRNVQSVVSSNLTADLGLRKKLFKGKTVVNLSVRDVFASRRYESVTDNDDFYLYEYGKRGRFIILGLSYGFGKGEAMHFSGQKRF</sequence>
<evidence type="ECO:0000313" key="12">
    <source>
        <dbReference type="EMBL" id="BDD11635.1"/>
    </source>
</evidence>
<dbReference type="Pfam" id="PF07715">
    <property type="entry name" value="Plug"/>
    <property type="match status" value="1"/>
</dbReference>
<dbReference type="PANTHER" id="PTHR30069:SF29">
    <property type="entry name" value="HEMOGLOBIN AND HEMOGLOBIN-HAPTOGLOBIN-BINDING PROTEIN 1-RELATED"/>
    <property type="match status" value="1"/>
</dbReference>
<keyword evidence="4 8" id="KW-0812">Transmembrane</keyword>
<keyword evidence="12" id="KW-0614">Plasmid</keyword>
<dbReference type="InterPro" id="IPR008969">
    <property type="entry name" value="CarboxyPept-like_regulatory"/>
</dbReference>
<keyword evidence="6 8" id="KW-0472">Membrane</keyword>
<dbReference type="InterPro" id="IPR041700">
    <property type="entry name" value="OMP_b-brl_3"/>
</dbReference>
<evidence type="ECO:0000256" key="9">
    <source>
        <dbReference type="SAM" id="SignalP"/>
    </source>
</evidence>
<dbReference type="Pfam" id="PF14905">
    <property type="entry name" value="OMP_b-brl_3"/>
    <property type="match status" value="1"/>
</dbReference>
<evidence type="ECO:0000256" key="6">
    <source>
        <dbReference type="ARBA" id="ARBA00023136"/>
    </source>
</evidence>
<dbReference type="Proteomes" id="UP001348817">
    <property type="component" value="Plasmid pFA1"/>
</dbReference>
<gene>
    <name evidence="12" type="ORF">FUAX_40670</name>
</gene>
<feature type="domain" description="TonB-dependent receptor plug" evidence="10">
    <location>
        <begin position="145"/>
        <end position="220"/>
    </location>
</feature>
<dbReference type="GO" id="GO:0015344">
    <property type="term" value="F:siderophore uptake transmembrane transporter activity"/>
    <property type="evidence" value="ECO:0007669"/>
    <property type="project" value="TreeGrafter"/>
</dbReference>
<name>A0AAU9DK57_9BACT</name>
<reference evidence="12 13" key="1">
    <citation type="submission" date="2021-12" db="EMBL/GenBank/DDBJ databases">
        <title>Genome sequencing of bacteria with rrn-lacking chromosome and rrn-plasmid.</title>
        <authorList>
            <person name="Anda M."/>
            <person name="Iwasaki W."/>
        </authorList>
    </citation>
    <scope>NUCLEOTIDE SEQUENCE [LARGE SCALE GENOMIC DNA]</scope>
    <source>
        <strain evidence="12 13">DSM 100852</strain>
        <plasmid evidence="12 13">pFA1</plasmid>
    </source>
</reference>
<keyword evidence="7 8" id="KW-0998">Cell outer membrane</keyword>
<keyword evidence="3 8" id="KW-1134">Transmembrane beta strand</keyword>
<evidence type="ECO:0000256" key="4">
    <source>
        <dbReference type="ARBA" id="ARBA00022692"/>
    </source>
</evidence>
<dbReference type="PROSITE" id="PS52016">
    <property type="entry name" value="TONB_DEPENDENT_REC_3"/>
    <property type="match status" value="1"/>
</dbReference>
<dbReference type="KEGG" id="fax:FUAX_40670"/>
<evidence type="ECO:0000256" key="1">
    <source>
        <dbReference type="ARBA" id="ARBA00004571"/>
    </source>
</evidence>
<evidence type="ECO:0000256" key="7">
    <source>
        <dbReference type="ARBA" id="ARBA00023237"/>
    </source>
</evidence>
<dbReference type="GO" id="GO:0044718">
    <property type="term" value="P:siderophore transmembrane transport"/>
    <property type="evidence" value="ECO:0007669"/>
    <property type="project" value="TreeGrafter"/>
</dbReference>
<evidence type="ECO:0000256" key="5">
    <source>
        <dbReference type="ARBA" id="ARBA00022729"/>
    </source>
</evidence>
<dbReference type="InterPro" id="IPR012910">
    <property type="entry name" value="Plug_dom"/>
</dbReference>
<dbReference type="PANTHER" id="PTHR30069">
    <property type="entry name" value="TONB-DEPENDENT OUTER MEMBRANE RECEPTOR"/>
    <property type="match status" value="1"/>
</dbReference>
<evidence type="ECO:0000259" key="10">
    <source>
        <dbReference type="Pfam" id="PF07715"/>
    </source>
</evidence>
<accession>A0AAU9DK57</accession>
<keyword evidence="2 8" id="KW-0813">Transport</keyword>
<dbReference type="RefSeq" id="WP_338394765.1">
    <property type="nucleotide sequence ID" value="NZ_AP025315.1"/>
</dbReference>
<feature type="domain" description="Outer membrane protein beta-barrel" evidence="11">
    <location>
        <begin position="400"/>
        <end position="775"/>
    </location>
</feature>
<dbReference type="Pfam" id="PF13620">
    <property type="entry name" value="CarboxypepD_reg"/>
    <property type="match status" value="1"/>
</dbReference>
<keyword evidence="12" id="KW-0675">Receptor</keyword>
<organism evidence="12 13">
    <name type="scientific">Fulvitalea axinellae</name>
    <dbReference type="NCBI Taxonomy" id="1182444"/>
    <lineage>
        <taxon>Bacteria</taxon>
        <taxon>Pseudomonadati</taxon>
        <taxon>Bacteroidota</taxon>
        <taxon>Cytophagia</taxon>
        <taxon>Cytophagales</taxon>
        <taxon>Persicobacteraceae</taxon>
        <taxon>Fulvitalea</taxon>
    </lineage>
</organism>
<dbReference type="GO" id="GO:0009279">
    <property type="term" value="C:cell outer membrane"/>
    <property type="evidence" value="ECO:0007669"/>
    <property type="project" value="UniProtKB-SubCell"/>
</dbReference>
<evidence type="ECO:0000256" key="3">
    <source>
        <dbReference type="ARBA" id="ARBA00022452"/>
    </source>
</evidence>
<protein>
    <submittedName>
        <fullName evidence="12">TonB-dependent receptor</fullName>
    </submittedName>
</protein>
<keyword evidence="5 9" id="KW-0732">Signal</keyword>
<feature type="chain" id="PRO_5043583245" evidence="9">
    <location>
        <begin position="23"/>
        <end position="791"/>
    </location>
</feature>
<dbReference type="InterPro" id="IPR039426">
    <property type="entry name" value="TonB-dep_rcpt-like"/>
</dbReference>
<evidence type="ECO:0000313" key="13">
    <source>
        <dbReference type="Proteomes" id="UP001348817"/>
    </source>
</evidence>
<dbReference type="EMBL" id="AP025315">
    <property type="protein sequence ID" value="BDD11635.1"/>
    <property type="molecule type" value="Genomic_DNA"/>
</dbReference>
<comment type="subcellular location">
    <subcellularLocation>
        <location evidence="1 8">Cell outer membrane</location>
        <topology evidence="1 8">Multi-pass membrane protein</topology>
    </subcellularLocation>
</comment>
<evidence type="ECO:0000256" key="2">
    <source>
        <dbReference type="ARBA" id="ARBA00022448"/>
    </source>
</evidence>
<feature type="signal peptide" evidence="9">
    <location>
        <begin position="1"/>
        <end position="22"/>
    </location>
</feature>
<evidence type="ECO:0000259" key="11">
    <source>
        <dbReference type="Pfam" id="PF14905"/>
    </source>
</evidence>
<dbReference type="InterPro" id="IPR036942">
    <property type="entry name" value="Beta-barrel_TonB_sf"/>
</dbReference>
<dbReference type="InterPro" id="IPR037066">
    <property type="entry name" value="Plug_dom_sf"/>
</dbReference>
<dbReference type="SUPFAM" id="SSF49464">
    <property type="entry name" value="Carboxypeptidase regulatory domain-like"/>
    <property type="match status" value="1"/>
</dbReference>
<comment type="similarity">
    <text evidence="8">Belongs to the TonB-dependent receptor family.</text>
</comment>
<evidence type="ECO:0000256" key="8">
    <source>
        <dbReference type="PROSITE-ProRule" id="PRU01360"/>
    </source>
</evidence>
<dbReference type="SUPFAM" id="SSF56935">
    <property type="entry name" value="Porins"/>
    <property type="match status" value="1"/>
</dbReference>
<dbReference type="Gene3D" id="2.40.170.20">
    <property type="entry name" value="TonB-dependent receptor, beta-barrel domain"/>
    <property type="match status" value="1"/>
</dbReference>
<dbReference type="Gene3D" id="2.170.130.10">
    <property type="entry name" value="TonB-dependent receptor, plug domain"/>
    <property type="match status" value="1"/>
</dbReference>
<proteinExistence type="inferred from homology"/>